<dbReference type="InterPro" id="IPR054416">
    <property type="entry name" value="GST_UstS-like_C"/>
</dbReference>
<dbReference type="Pfam" id="PF22041">
    <property type="entry name" value="GST_C_7"/>
    <property type="match status" value="1"/>
</dbReference>
<organism evidence="9 10">
    <name type="scientific">Kalanchoe fedtschenkoi</name>
    <name type="common">Lavender scallops</name>
    <name type="synonym">South American air plant</name>
    <dbReference type="NCBI Taxonomy" id="63787"/>
    <lineage>
        <taxon>Eukaryota</taxon>
        <taxon>Viridiplantae</taxon>
        <taxon>Streptophyta</taxon>
        <taxon>Embryophyta</taxon>
        <taxon>Tracheophyta</taxon>
        <taxon>Spermatophyta</taxon>
        <taxon>Magnoliopsida</taxon>
        <taxon>eudicotyledons</taxon>
        <taxon>Gunneridae</taxon>
        <taxon>Pentapetalae</taxon>
        <taxon>Saxifragales</taxon>
        <taxon>Crassulaceae</taxon>
        <taxon>Kalanchoe</taxon>
    </lineage>
</organism>
<evidence type="ECO:0000256" key="3">
    <source>
        <dbReference type="ARBA" id="ARBA00022679"/>
    </source>
</evidence>
<dbReference type="Proteomes" id="UP000594263">
    <property type="component" value="Unplaced"/>
</dbReference>
<accession>A0A7N0U0S6</accession>
<dbReference type="InterPro" id="IPR040079">
    <property type="entry name" value="Glutathione_S-Trfase"/>
</dbReference>
<dbReference type="PANTHER" id="PTHR11260">
    <property type="entry name" value="GLUTATHIONE S-TRANSFERASE, GST, SUPERFAMILY, GST DOMAIN CONTAINING"/>
    <property type="match status" value="1"/>
</dbReference>
<dbReference type="InterPro" id="IPR036249">
    <property type="entry name" value="Thioredoxin-like_sf"/>
</dbReference>
<name>A0A7N0U0S6_KALFE</name>
<dbReference type="OMA" id="AYIDEMW"/>
<dbReference type="SFLD" id="SFLDG01152">
    <property type="entry name" value="Main.3:_Omega-_and_Tau-like"/>
    <property type="match status" value="1"/>
</dbReference>
<dbReference type="SFLD" id="SFLDS00019">
    <property type="entry name" value="Glutathione_Transferase_(cytos"/>
    <property type="match status" value="1"/>
</dbReference>
<dbReference type="EC" id="2.5.1.18" evidence="1"/>
<feature type="region of interest" description="Disordered" evidence="6">
    <location>
        <begin position="1"/>
        <end position="22"/>
    </location>
</feature>
<keyword evidence="3" id="KW-0808">Transferase</keyword>
<feature type="domain" description="GST C-terminal" evidence="8">
    <location>
        <begin position="116"/>
        <end position="245"/>
    </location>
</feature>
<evidence type="ECO:0000256" key="1">
    <source>
        <dbReference type="ARBA" id="ARBA00012452"/>
    </source>
</evidence>
<proteinExistence type="inferred from homology"/>
<dbReference type="SFLD" id="SFLDG00358">
    <property type="entry name" value="Main_(cytGST)"/>
    <property type="match status" value="1"/>
</dbReference>
<evidence type="ECO:0000313" key="9">
    <source>
        <dbReference type="EnsemblPlants" id="Kaladp0050s0097.1.v1.1"/>
    </source>
</evidence>
<dbReference type="CDD" id="cd03058">
    <property type="entry name" value="GST_N_Tau"/>
    <property type="match status" value="1"/>
</dbReference>
<sequence length="254" mass="28104">MSRNLITTSNTPKSQPSSSISSFTMADRSGVKLLGMWASPYALRTRVALNVKSVDYEFVDENLGAKSDLLLKSNPVHKKVPVLIHGEKIVCESLIIVQYIDETWPSAGPDSILPADPYERSVVRFWAAYLDDKCTPLLKEIQGGEAKKAAAEKLTDSLVLFEHVFEKSSAGKTFFGGDHIGYLDIALGGFLPWIKAFEIMKNVKIFDEAKIPRLVEWADAFCADEAVRDVMPETSKLVEFAKVLFARMKAAAAQ</sequence>
<dbReference type="CDD" id="cd03185">
    <property type="entry name" value="GST_C_Tau"/>
    <property type="match status" value="1"/>
</dbReference>
<dbReference type="InterPro" id="IPR045074">
    <property type="entry name" value="GST_C_Tau"/>
</dbReference>
<comment type="catalytic activity">
    <reaction evidence="5">
        <text>RX + glutathione = an S-substituted glutathione + a halide anion + H(+)</text>
        <dbReference type="Rhea" id="RHEA:16437"/>
        <dbReference type="ChEBI" id="CHEBI:15378"/>
        <dbReference type="ChEBI" id="CHEBI:16042"/>
        <dbReference type="ChEBI" id="CHEBI:17792"/>
        <dbReference type="ChEBI" id="CHEBI:57925"/>
        <dbReference type="ChEBI" id="CHEBI:90779"/>
        <dbReference type="EC" id="2.5.1.18"/>
    </reaction>
</comment>
<dbReference type="GO" id="GO:0005737">
    <property type="term" value="C:cytoplasm"/>
    <property type="evidence" value="ECO:0007669"/>
    <property type="project" value="TreeGrafter"/>
</dbReference>
<feature type="compositionally biased region" description="Low complexity" evidence="6">
    <location>
        <begin position="7"/>
        <end position="22"/>
    </location>
</feature>
<dbReference type="FunFam" id="3.40.30.10:FF:000044">
    <property type="entry name" value="Glutathione S-transferase GSTU6"/>
    <property type="match status" value="1"/>
</dbReference>
<dbReference type="SUPFAM" id="SSF52833">
    <property type="entry name" value="Thioredoxin-like"/>
    <property type="match status" value="1"/>
</dbReference>
<dbReference type="Gene3D" id="3.40.30.10">
    <property type="entry name" value="Glutaredoxin"/>
    <property type="match status" value="1"/>
</dbReference>
<evidence type="ECO:0000256" key="4">
    <source>
        <dbReference type="ARBA" id="ARBA00025743"/>
    </source>
</evidence>
<protein>
    <recommendedName>
        <fullName evidence="1">glutathione transferase</fullName>
        <ecNumber evidence="1">2.5.1.18</ecNumber>
    </recommendedName>
</protein>
<dbReference type="FunFam" id="1.20.1050.10:FF:000016">
    <property type="entry name" value="Glutathione S-transferase U9"/>
    <property type="match status" value="1"/>
</dbReference>
<feature type="domain" description="GST N-terminal" evidence="7">
    <location>
        <begin position="29"/>
        <end position="108"/>
    </location>
</feature>
<dbReference type="Gene3D" id="1.20.1050.10">
    <property type="match status" value="1"/>
</dbReference>
<keyword evidence="10" id="KW-1185">Reference proteome</keyword>
<dbReference type="InterPro" id="IPR045073">
    <property type="entry name" value="Omega/Tau-like"/>
</dbReference>
<evidence type="ECO:0000256" key="2">
    <source>
        <dbReference type="ARBA" id="ARBA00022575"/>
    </source>
</evidence>
<dbReference type="Gramene" id="Kaladp0050s0097.1.v1.1">
    <property type="protein sequence ID" value="Kaladp0050s0097.1.v1.1"/>
    <property type="gene ID" value="Kaladp0050s0097.v1.1"/>
</dbReference>
<reference evidence="9" key="1">
    <citation type="submission" date="2021-01" db="UniProtKB">
        <authorList>
            <consortium name="EnsemblPlants"/>
        </authorList>
    </citation>
    <scope>IDENTIFICATION</scope>
</reference>
<dbReference type="EnsemblPlants" id="Kaladp0050s0097.1.v1.1">
    <property type="protein sequence ID" value="Kaladp0050s0097.1.v1.1"/>
    <property type="gene ID" value="Kaladp0050s0097.v1.1"/>
</dbReference>
<evidence type="ECO:0000256" key="5">
    <source>
        <dbReference type="ARBA" id="ARBA00047960"/>
    </source>
</evidence>
<dbReference type="InterPro" id="IPR036282">
    <property type="entry name" value="Glutathione-S-Trfase_C_sf"/>
</dbReference>
<evidence type="ECO:0000259" key="8">
    <source>
        <dbReference type="PROSITE" id="PS50405"/>
    </source>
</evidence>
<dbReference type="GO" id="GO:0004364">
    <property type="term" value="F:glutathione transferase activity"/>
    <property type="evidence" value="ECO:0007669"/>
    <property type="project" value="UniProtKB-EC"/>
</dbReference>
<dbReference type="SUPFAM" id="SSF47616">
    <property type="entry name" value="GST C-terminal domain-like"/>
    <property type="match status" value="1"/>
</dbReference>
<comment type="similarity">
    <text evidence="4">Belongs to the GST superfamily. Tau family.</text>
</comment>
<dbReference type="AlphaFoldDB" id="A0A7N0U0S6"/>
<dbReference type="GO" id="GO:0006749">
    <property type="term" value="P:glutathione metabolic process"/>
    <property type="evidence" value="ECO:0007669"/>
    <property type="project" value="InterPro"/>
</dbReference>
<evidence type="ECO:0000259" key="7">
    <source>
        <dbReference type="PROSITE" id="PS50404"/>
    </source>
</evidence>
<evidence type="ECO:0000313" key="10">
    <source>
        <dbReference type="Proteomes" id="UP000594263"/>
    </source>
</evidence>
<dbReference type="PROSITE" id="PS50404">
    <property type="entry name" value="GST_NTER"/>
    <property type="match status" value="1"/>
</dbReference>
<dbReference type="InterPro" id="IPR010987">
    <property type="entry name" value="Glutathione-S-Trfase_C-like"/>
</dbReference>
<dbReference type="GO" id="GO:0009407">
    <property type="term" value="P:toxin catabolic process"/>
    <property type="evidence" value="ECO:0007669"/>
    <property type="project" value="UniProtKB-ARBA"/>
</dbReference>
<evidence type="ECO:0000256" key="6">
    <source>
        <dbReference type="SAM" id="MobiDB-lite"/>
    </source>
</evidence>
<keyword evidence="2" id="KW-0216">Detoxification</keyword>
<dbReference type="PANTHER" id="PTHR11260:SF615">
    <property type="entry name" value="GLUTATHIONE S-TRANSFERASE U17"/>
    <property type="match status" value="1"/>
</dbReference>
<dbReference type="PROSITE" id="PS50405">
    <property type="entry name" value="GST_CTER"/>
    <property type="match status" value="1"/>
</dbReference>
<dbReference type="Pfam" id="PF02798">
    <property type="entry name" value="GST_N"/>
    <property type="match status" value="1"/>
</dbReference>
<dbReference type="InterPro" id="IPR004045">
    <property type="entry name" value="Glutathione_S-Trfase_N"/>
</dbReference>